<sequence>MDRGLPRGSEPDKGPFWGADHAQRPAQAEVGPPGPPGRDTQVGKLESELSVDIKDVVSGGFCVGCGGCAAVASQSIKMQRSDEQTYLPQLADAAPEVLEAANRVCPFSDASRDETDLAQDLYEGRVDHRAESAGYYQTLHAGHINDDAQVLGSSSGGLTSWFLLRLLEQGRIDGVIHVGSTGTQQPLYDFTVSESADEVLGRRKSQYYAVQFSDVIARIRGNGRRYAFVGVPCFVKSMRALANEDAVLKSQLVWHVGLVCGHMKSGAFSQAMADQLGVPPQQVGAVDFRVKDPEAPANAYSFGVRAAGQEAWKTRMSRTLLGGNWGHALFQLKACDYCDDIFAETADICFGDAWLPRFEANWRGTNVVLCRTTEAAEIFAEAQDDITLETIDLADLEKTQAGNFRHRREGLSYRLELDVAAGRMVPKKRVAPGQFTLPADRKKIVEIRRDMAARSHTAWLEARKSGDMPAFYREMQGYADRMQAIYRRAEKGGLKNLVKRVIRKLVRTLRPAA</sequence>
<dbReference type="PANTHER" id="PTHR31332:SF0">
    <property type="entry name" value="7-HYDROXYMETHYL CHLOROPHYLL A REDUCTASE, CHLOROPLASTIC"/>
    <property type="match status" value="1"/>
</dbReference>
<protein>
    <recommendedName>
        <fullName evidence="6">Coenzyme F420 hydrogenase</fullName>
    </recommendedName>
</protein>
<dbReference type="Pfam" id="PF04432">
    <property type="entry name" value="FrhB_FdhB_C"/>
    <property type="match status" value="1"/>
</dbReference>
<organism evidence="4 5">
    <name type="scientific">Pseudooceanicola sediminis</name>
    <dbReference type="NCBI Taxonomy" id="2211117"/>
    <lineage>
        <taxon>Bacteria</taxon>
        <taxon>Pseudomonadati</taxon>
        <taxon>Pseudomonadota</taxon>
        <taxon>Alphaproteobacteria</taxon>
        <taxon>Rhodobacterales</taxon>
        <taxon>Paracoccaceae</taxon>
        <taxon>Pseudooceanicola</taxon>
    </lineage>
</organism>
<keyword evidence="5" id="KW-1185">Reference proteome</keyword>
<evidence type="ECO:0000259" key="3">
    <source>
        <dbReference type="Pfam" id="PF04432"/>
    </source>
</evidence>
<accession>A0A399IW05</accession>
<reference evidence="4 5" key="1">
    <citation type="submission" date="2018-08" db="EMBL/GenBank/DDBJ databases">
        <title>Pseudooceanicola sediminis CY03 in the family Rhodobacteracea.</title>
        <authorList>
            <person name="Zhang Y.-J."/>
        </authorList>
    </citation>
    <scope>NUCLEOTIDE SEQUENCE [LARGE SCALE GENOMIC DNA]</scope>
    <source>
        <strain evidence="4 5">CY03</strain>
    </source>
</reference>
<feature type="domain" description="Coenzyme F420 hydrogenase/dehydrogenase beta subunit C-terminal" evidence="3">
    <location>
        <begin position="224"/>
        <end position="393"/>
    </location>
</feature>
<gene>
    <name evidence="4" type="ORF">DL237_18785</name>
</gene>
<feature type="domain" description="Coenzyme F420 hydrogenase/dehydrogenase beta subunit N-terminal" evidence="2">
    <location>
        <begin position="141"/>
        <end position="216"/>
    </location>
</feature>
<evidence type="ECO:0000259" key="2">
    <source>
        <dbReference type="Pfam" id="PF04422"/>
    </source>
</evidence>
<dbReference type="Pfam" id="PF04422">
    <property type="entry name" value="FrhB_FdhB_N"/>
    <property type="match status" value="1"/>
</dbReference>
<evidence type="ECO:0000256" key="1">
    <source>
        <dbReference type="SAM" id="MobiDB-lite"/>
    </source>
</evidence>
<dbReference type="EMBL" id="QWJJ01000021">
    <property type="protein sequence ID" value="RII37130.1"/>
    <property type="molecule type" value="Genomic_DNA"/>
</dbReference>
<dbReference type="InterPro" id="IPR007516">
    <property type="entry name" value="Co_F420_Hydgase/DH_bsu_N"/>
</dbReference>
<feature type="region of interest" description="Disordered" evidence="1">
    <location>
        <begin position="1"/>
        <end position="42"/>
    </location>
</feature>
<name>A0A399IW05_9RHOB</name>
<evidence type="ECO:0000313" key="4">
    <source>
        <dbReference type="EMBL" id="RII37130.1"/>
    </source>
</evidence>
<dbReference type="InterPro" id="IPR045220">
    <property type="entry name" value="FRHB/FDHB/HCAR-like"/>
</dbReference>
<dbReference type="AlphaFoldDB" id="A0A399IW05"/>
<dbReference type="GO" id="GO:0052592">
    <property type="term" value="F:oxidoreductase activity, acting on CH or CH2 groups, with an iron-sulfur protein as acceptor"/>
    <property type="evidence" value="ECO:0007669"/>
    <property type="project" value="TreeGrafter"/>
</dbReference>
<dbReference type="InterPro" id="IPR007525">
    <property type="entry name" value="FrhB_FdhB_C"/>
</dbReference>
<dbReference type="PANTHER" id="PTHR31332">
    <property type="entry name" value="7-HYDROXYMETHYL CHLOROPHYLL A REDUCTASE, CHLOROPLASTIC"/>
    <property type="match status" value="1"/>
</dbReference>
<dbReference type="Proteomes" id="UP000265848">
    <property type="component" value="Unassembled WGS sequence"/>
</dbReference>
<evidence type="ECO:0008006" key="6">
    <source>
        <dbReference type="Google" id="ProtNLM"/>
    </source>
</evidence>
<feature type="compositionally biased region" description="Basic and acidic residues" evidence="1">
    <location>
        <begin position="1"/>
        <end position="13"/>
    </location>
</feature>
<evidence type="ECO:0000313" key="5">
    <source>
        <dbReference type="Proteomes" id="UP000265848"/>
    </source>
</evidence>
<comment type="caution">
    <text evidence="4">The sequence shown here is derived from an EMBL/GenBank/DDBJ whole genome shotgun (WGS) entry which is preliminary data.</text>
</comment>
<proteinExistence type="predicted"/>